<evidence type="ECO:0000256" key="1">
    <source>
        <dbReference type="SAM" id="Phobius"/>
    </source>
</evidence>
<keyword evidence="1" id="KW-0472">Membrane</keyword>
<evidence type="ECO:0000313" key="2">
    <source>
        <dbReference type="EMBL" id="TFK18809.1"/>
    </source>
</evidence>
<organism evidence="2 3">
    <name type="scientific">Coprinopsis marcescibilis</name>
    <name type="common">Agaric fungus</name>
    <name type="synonym">Psathyrella marcescibilis</name>
    <dbReference type="NCBI Taxonomy" id="230819"/>
    <lineage>
        <taxon>Eukaryota</taxon>
        <taxon>Fungi</taxon>
        <taxon>Dikarya</taxon>
        <taxon>Basidiomycota</taxon>
        <taxon>Agaricomycotina</taxon>
        <taxon>Agaricomycetes</taxon>
        <taxon>Agaricomycetidae</taxon>
        <taxon>Agaricales</taxon>
        <taxon>Agaricineae</taxon>
        <taxon>Psathyrellaceae</taxon>
        <taxon>Coprinopsis</taxon>
    </lineage>
</organism>
<dbReference type="Proteomes" id="UP000307440">
    <property type="component" value="Unassembled WGS sequence"/>
</dbReference>
<name>A0A5C3KF90_COPMA</name>
<evidence type="ECO:0000313" key="3">
    <source>
        <dbReference type="Proteomes" id="UP000307440"/>
    </source>
</evidence>
<dbReference type="EMBL" id="ML210377">
    <property type="protein sequence ID" value="TFK18809.1"/>
    <property type="molecule type" value="Genomic_DNA"/>
</dbReference>
<feature type="transmembrane region" description="Helical" evidence="1">
    <location>
        <begin position="12"/>
        <end position="31"/>
    </location>
</feature>
<proteinExistence type="predicted"/>
<keyword evidence="1" id="KW-0812">Transmembrane</keyword>
<protein>
    <submittedName>
        <fullName evidence="2">Uncharacterized protein</fullName>
    </submittedName>
</protein>
<keyword evidence="1" id="KW-1133">Transmembrane helix</keyword>
<dbReference type="AlphaFoldDB" id="A0A5C3KF90"/>
<reference evidence="2 3" key="1">
    <citation type="journal article" date="2019" name="Nat. Ecol. Evol.">
        <title>Megaphylogeny resolves global patterns of mushroom evolution.</title>
        <authorList>
            <person name="Varga T."/>
            <person name="Krizsan K."/>
            <person name="Foldi C."/>
            <person name="Dima B."/>
            <person name="Sanchez-Garcia M."/>
            <person name="Sanchez-Ramirez S."/>
            <person name="Szollosi G.J."/>
            <person name="Szarkandi J.G."/>
            <person name="Papp V."/>
            <person name="Albert L."/>
            <person name="Andreopoulos W."/>
            <person name="Angelini C."/>
            <person name="Antonin V."/>
            <person name="Barry K.W."/>
            <person name="Bougher N.L."/>
            <person name="Buchanan P."/>
            <person name="Buyck B."/>
            <person name="Bense V."/>
            <person name="Catcheside P."/>
            <person name="Chovatia M."/>
            <person name="Cooper J."/>
            <person name="Damon W."/>
            <person name="Desjardin D."/>
            <person name="Finy P."/>
            <person name="Geml J."/>
            <person name="Haridas S."/>
            <person name="Hughes K."/>
            <person name="Justo A."/>
            <person name="Karasinski D."/>
            <person name="Kautmanova I."/>
            <person name="Kiss B."/>
            <person name="Kocsube S."/>
            <person name="Kotiranta H."/>
            <person name="LaButti K.M."/>
            <person name="Lechner B.E."/>
            <person name="Liimatainen K."/>
            <person name="Lipzen A."/>
            <person name="Lukacs Z."/>
            <person name="Mihaltcheva S."/>
            <person name="Morgado L.N."/>
            <person name="Niskanen T."/>
            <person name="Noordeloos M.E."/>
            <person name="Ohm R.A."/>
            <person name="Ortiz-Santana B."/>
            <person name="Ovrebo C."/>
            <person name="Racz N."/>
            <person name="Riley R."/>
            <person name="Savchenko A."/>
            <person name="Shiryaev A."/>
            <person name="Soop K."/>
            <person name="Spirin V."/>
            <person name="Szebenyi C."/>
            <person name="Tomsovsky M."/>
            <person name="Tulloss R.E."/>
            <person name="Uehling J."/>
            <person name="Grigoriev I.V."/>
            <person name="Vagvolgyi C."/>
            <person name="Papp T."/>
            <person name="Martin F.M."/>
            <person name="Miettinen O."/>
            <person name="Hibbett D.S."/>
            <person name="Nagy L.G."/>
        </authorList>
    </citation>
    <scope>NUCLEOTIDE SEQUENCE [LARGE SCALE GENOMIC DNA]</scope>
    <source>
        <strain evidence="2 3">CBS 121175</strain>
    </source>
</reference>
<accession>A0A5C3KF90</accession>
<dbReference type="STRING" id="230819.A0A5C3KF90"/>
<gene>
    <name evidence="2" type="ORF">FA15DRAFT_697904</name>
</gene>
<sequence>MAARGLQVTRTLTIEAIVRTVAAFGFFAYLYSTLRWLPLIIRPISTHLHARHWILEPMNRESNFPLIRLDDDTDSGNAHWKNLRPAEHCLRYATRDYIAFLTGIPYDASAVGTCRETSVGIHGQQLFPNFCQDLGSWGGIWGHWTIGFKEPDCVTRWMALEDQGCTTERSGLKDQRLRATLGNLRINDLDNWEIMCATTPLDVEGIHLPTPSSCTREADEVEGHWDVSDEKCN</sequence>
<dbReference type="OrthoDB" id="3153758at2759"/>
<keyword evidence="3" id="KW-1185">Reference proteome</keyword>